<organism evidence="1 2">
    <name type="scientific">Anaerobutyricum hallii</name>
    <dbReference type="NCBI Taxonomy" id="39488"/>
    <lineage>
        <taxon>Bacteria</taxon>
        <taxon>Bacillati</taxon>
        <taxon>Bacillota</taxon>
        <taxon>Clostridia</taxon>
        <taxon>Lachnospirales</taxon>
        <taxon>Lachnospiraceae</taxon>
        <taxon>Anaerobutyricum</taxon>
    </lineage>
</organism>
<dbReference type="Gene3D" id="3.10.450.620">
    <property type="entry name" value="JHP933, nucleotidyltransferase-like core domain"/>
    <property type="match status" value="1"/>
</dbReference>
<dbReference type="GO" id="GO:0016740">
    <property type="term" value="F:transferase activity"/>
    <property type="evidence" value="ECO:0007669"/>
    <property type="project" value="UniProtKB-KW"/>
</dbReference>
<proteinExistence type="predicted"/>
<keyword evidence="1" id="KW-0808">Transferase</keyword>
<reference evidence="2" key="1">
    <citation type="submission" date="2017-09" db="EMBL/GenBank/DDBJ databases">
        <authorList>
            <person name="Shetty A S."/>
        </authorList>
    </citation>
    <scope>NUCLEOTIDE SEQUENCE [LARGE SCALE GENOMIC DNA]</scope>
</reference>
<sequence length="302" mass="34565">MAYLHNNKDQFQDAIELAYEQTGIMAQAIEKDYYVTMLLRLLSEKMPYIVFKGGTSLSKCHKVIKRFSEDIDITIDTQISQGKKKKIKQAIVSSADELGMNIENLDETRSRRDYNRYIISYDSVLPLASDALSPAVLLETSYTAISFPTVILPVHSYIGDMMDKEAPDSIEEFMLLPFSMKVQGIDRTLADKVFAICDYYLQGKVQKHSRHIYDIYKLLPLVPQDETFKNLVHEVRNIRAQSPICPSALPDVNVPQLLEQIIEEKAYKNDYDNLTTQLLEEKLSYDIVINSLKDISKSGIFK</sequence>
<dbReference type="InterPro" id="IPR014942">
    <property type="entry name" value="AbiEii"/>
</dbReference>
<dbReference type="EMBL" id="LT907978">
    <property type="protein sequence ID" value="SOB73660.1"/>
    <property type="molecule type" value="Genomic_DNA"/>
</dbReference>
<name>A0A285Q0Y9_9FIRM</name>
<protein>
    <submittedName>
        <fullName evidence="1">Nucleotidyl transferase AbiEii toxin, Type IV TA system</fullName>
    </submittedName>
</protein>
<accession>A0A285Q0Y9</accession>
<evidence type="ECO:0000313" key="1">
    <source>
        <dbReference type="EMBL" id="SOB73660.1"/>
    </source>
</evidence>
<dbReference type="RefSeq" id="WP_096241350.1">
    <property type="nucleotide sequence ID" value="NZ_JAQXXH010000168.1"/>
</dbReference>
<gene>
    <name evidence="1" type="ORF">EHLA_3112</name>
</gene>
<dbReference type="AlphaFoldDB" id="A0A285Q0Y9"/>
<dbReference type="Proteomes" id="UP000217549">
    <property type="component" value="Chromosome I"/>
</dbReference>
<keyword evidence="2" id="KW-1185">Reference proteome</keyword>
<dbReference type="KEGG" id="ehl:EHLA_3112"/>
<dbReference type="Pfam" id="PF08843">
    <property type="entry name" value="AbiEii"/>
    <property type="match status" value="1"/>
</dbReference>
<evidence type="ECO:0000313" key="2">
    <source>
        <dbReference type="Proteomes" id="UP000217549"/>
    </source>
</evidence>